<dbReference type="GO" id="GO:0008168">
    <property type="term" value="F:methyltransferase activity"/>
    <property type="evidence" value="ECO:0007669"/>
    <property type="project" value="UniProtKB-KW"/>
</dbReference>
<sequence length="258" mass="27873">MTKTLGVPRPDQAAYMLRAASEDAGRAYKQRLLDLLDLRPGHTVLDVGCGPGTDLPALAERVGATGRVIGVDRDPAMLATARERTAATSTVELREADAHALPVVPGTVDRAKIDRVLMHVRSPADVLAQLRTATRPGALVALAEPDWDTLAVDSEDLETSRAFTRYTTEKVVRHATVGRGLARLATRAGFRVETTIATTPVFTDFEHADHTLGLGRNMQQAIAEGHIERTRGETWFTGLAQGPFYASFTLVTVICSHP</sequence>
<evidence type="ECO:0000313" key="3">
    <source>
        <dbReference type="EMBL" id="WTT20022.1"/>
    </source>
</evidence>
<organism evidence="3">
    <name type="scientific">Streptomyces sp. NBC_00093</name>
    <dbReference type="NCBI Taxonomy" id="2975649"/>
    <lineage>
        <taxon>Bacteria</taxon>
        <taxon>Bacillati</taxon>
        <taxon>Actinomycetota</taxon>
        <taxon>Actinomycetes</taxon>
        <taxon>Kitasatosporales</taxon>
        <taxon>Streptomycetaceae</taxon>
        <taxon>Streptomyces</taxon>
    </lineage>
</organism>
<protein>
    <submittedName>
        <fullName evidence="3">Methyltransferase domain-containing protein</fullName>
    </submittedName>
</protein>
<dbReference type="Gene3D" id="3.40.50.150">
    <property type="entry name" value="Vaccinia Virus protein VP39"/>
    <property type="match status" value="1"/>
</dbReference>
<dbReference type="InterPro" id="IPR025714">
    <property type="entry name" value="Methyltranfer_dom"/>
</dbReference>
<name>A0AAU2A5Q9_9ACTN</name>
<dbReference type="EMBL" id="CP108222">
    <property type="protein sequence ID" value="WTT20022.1"/>
    <property type="molecule type" value="Genomic_DNA"/>
</dbReference>
<accession>A0AAU2A5Q9</accession>
<dbReference type="GO" id="GO:0032259">
    <property type="term" value="P:methylation"/>
    <property type="evidence" value="ECO:0007669"/>
    <property type="project" value="UniProtKB-KW"/>
</dbReference>
<dbReference type="PANTHER" id="PTHR43861:SF3">
    <property type="entry name" value="PUTATIVE (AFU_ORTHOLOGUE AFUA_2G14390)-RELATED"/>
    <property type="match status" value="1"/>
</dbReference>
<evidence type="ECO:0000256" key="1">
    <source>
        <dbReference type="ARBA" id="ARBA00022679"/>
    </source>
</evidence>
<keyword evidence="3" id="KW-0489">Methyltransferase</keyword>
<dbReference type="AlphaFoldDB" id="A0AAU2A5Q9"/>
<evidence type="ECO:0000259" key="2">
    <source>
        <dbReference type="Pfam" id="PF13847"/>
    </source>
</evidence>
<proteinExistence type="predicted"/>
<keyword evidence="1" id="KW-0808">Transferase</keyword>
<dbReference type="Pfam" id="PF13847">
    <property type="entry name" value="Methyltransf_31"/>
    <property type="match status" value="1"/>
</dbReference>
<dbReference type="GO" id="GO:0017000">
    <property type="term" value="P:antibiotic biosynthetic process"/>
    <property type="evidence" value="ECO:0007669"/>
    <property type="project" value="UniProtKB-ARBA"/>
</dbReference>
<dbReference type="InterPro" id="IPR029063">
    <property type="entry name" value="SAM-dependent_MTases_sf"/>
</dbReference>
<reference evidence="3" key="1">
    <citation type="submission" date="2022-10" db="EMBL/GenBank/DDBJ databases">
        <title>The complete genomes of actinobacterial strains from the NBC collection.</title>
        <authorList>
            <person name="Joergensen T.S."/>
            <person name="Alvarez Arevalo M."/>
            <person name="Sterndorff E.B."/>
            <person name="Faurdal D."/>
            <person name="Vuksanovic O."/>
            <person name="Mourched A.-S."/>
            <person name="Charusanti P."/>
            <person name="Shaw S."/>
            <person name="Blin K."/>
            <person name="Weber T."/>
        </authorList>
    </citation>
    <scope>NUCLEOTIDE SEQUENCE</scope>
    <source>
        <strain evidence="3">NBC_00093</strain>
    </source>
</reference>
<dbReference type="PANTHER" id="PTHR43861">
    <property type="entry name" value="TRANS-ACONITATE 2-METHYLTRANSFERASE-RELATED"/>
    <property type="match status" value="1"/>
</dbReference>
<dbReference type="SUPFAM" id="SSF53335">
    <property type="entry name" value="S-adenosyl-L-methionine-dependent methyltransferases"/>
    <property type="match status" value="1"/>
</dbReference>
<gene>
    <name evidence="3" type="ORF">OHA22_33075</name>
</gene>
<dbReference type="CDD" id="cd02440">
    <property type="entry name" value="AdoMet_MTases"/>
    <property type="match status" value="1"/>
</dbReference>
<feature type="domain" description="Methyltransferase" evidence="2">
    <location>
        <begin position="40"/>
        <end position="152"/>
    </location>
</feature>